<dbReference type="EMBL" id="JBGUBD010000003">
    <property type="protein sequence ID" value="MFA9477785.1"/>
    <property type="molecule type" value="Genomic_DNA"/>
</dbReference>
<feature type="transmembrane region" description="Helical" evidence="7">
    <location>
        <begin position="367"/>
        <end position="393"/>
    </location>
</feature>
<evidence type="ECO:0000256" key="2">
    <source>
        <dbReference type="ARBA" id="ARBA00022475"/>
    </source>
</evidence>
<dbReference type="InterPro" id="IPR013766">
    <property type="entry name" value="Thioredoxin_domain"/>
</dbReference>
<dbReference type="InterPro" id="IPR036249">
    <property type="entry name" value="Thioredoxin-like_sf"/>
</dbReference>
<keyword evidence="2" id="KW-1003">Cell membrane</keyword>
<dbReference type="PANTHER" id="PTHR32234">
    <property type="entry name" value="THIOL:DISULFIDE INTERCHANGE PROTEIN DSBD"/>
    <property type="match status" value="1"/>
</dbReference>
<dbReference type="PROSITE" id="PS51352">
    <property type="entry name" value="THIOREDOXIN_2"/>
    <property type="match status" value="1"/>
</dbReference>
<organism evidence="10 11">
    <name type="scientific">Natronomicrosphaera hydrolytica</name>
    <dbReference type="NCBI Taxonomy" id="3242702"/>
    <lineage>
        <taxon>Bacteria</taxon>
        <taxon>Pseudomonadati</taxon>
        <taxon>Planctomycetota</taxon>
        <taxon>Phycisphaerae</taxon>
        <taxon>Phycisphaerales</taxon>
        <taxon>Phycisphaeraceae</taxon>
        <taxon>Natronomicrosphaera</taxon>
    </lineage>
</organism>
<feature type="signal peptide" evidence="8">
    <location>
        <begin position="1"/>
        <end position="27"/>
    </location>
</feature>
<comment type="subcellular location">
    <subcellularLocation>
        <location evidence="1">Cell membrane</location>
        <topology evidence="1">Multi-pass membrane protein</topology>
    </subcellularLocation>
</comment>
<comment type="caution">
    <text evidence="10">The sequence shown here is derived from an EMBL/GenBank/DDBJ whole genome shotgun (WGS) entry which is preliminary data.</text>
</comment>
<dbReference type="Proteomes" id="UP001575105">
    <property type="component" value="Unassembled WGS sequence"/>
</dbReference>
<evidence type="ECO:0000313" key="11">
    <source>
        <dbReference type="Proteomes" id="UP001575105"/>
    </source>
</evidence>
<evidence type="ECO:0000256" key="7">
    <source>
        <dbReference type="SAM" id="Phobius"/>
    </source>
</evidence>
<keyword evidence="11" id="KW-1185">Reference proteome</keyword>
<evidence type="ECO:0000256" key="1">
    <source>
        <dbReference type="ARBA" id="ARBA00004651"/>
    </source>
</evidence>
<gene>
    <name evidence="10" type="ORF">ACERK3_05695</name>
</gene>
<feature type="transmembrane region" description="Helical" evidence="7">
    <location>
        <begin position="472"/>
        <end position="490"/>
    </location>
</feature>
<feature type="domain" description="Thioredoxin" evidence="9">
    <location>
        <begin position="497"/>
        <end position="642"/>
    </location>
</feature>
<evidence type="ECO:0000313" key="10">
    <source>
        <dbReference type="EMBL" id="MFA9477785.1"/>
    </source>
</evidence>
<dbReference type="PANTHER" id="PTHR32234:SF0">
    <property type="entry name" value="THIOL:DISULFIDE INTERCHANGE PROTEIN DSBD"/>
    <property type="match status" value="1"/>
</dbReference>
<evidence type="ECO:0000256" key="5">
    <source>
        <dbReference type="ARBA" id="ARBA00022989"/>
    </source>
</evidence>
<dbReference type="InterPro" id="IPR003834">
    <property type="entry name" value="Cyt_c_assmbl_TM_dom"/>
</dbReference>
<accession>A0ABV4U2H0</accession>
<evidence type="ECO:0000256" key="6">
    <source>
        <dbReference type="ARBA" id="ARBA00023136"/>
    </source>
</evidence>
<dbReference type="SUPFAM" id="SSF52833">
    <property type="entry name" value="Thioredoxin-like"/>
    <property type="match status" value="1"/>
</dbReference>
<evidence type="ECO:0000256" key="8">
    <source>
        <dbReference type="SAM" id="SignalP"/>
    </source>
</evidence>
<proteinExistence type="predicted"/>
<evidence type="ECO:0000256" key="3">
    <source>
        <dbReference type="ARBA" id="ARBA00022692"/>
    </source>
</evidence>
<sequence>MPTMHRTALLLLSLLFLTFAVDGHAFAQGLSNSSSRVDVRVAPERDAVVAGSDLPVAVTFDHDEHWHIHTHAPVVPTELGSADMYIATAIEVDVPEGSPLTPHPQFIQWPDPVTIEVAFGVRPVDYDVYEGEAVAFLPVTVASDAEPGEYSFDVLATYQACDDNSCLMPVRGERHTVTVRVVSAEEAATLGSGEAADGEAAAAVFAGFDVGVWERIRSGDVPVEVVAFDLFGLAFALDINTVTGLLLIVLMAGVGGFLLNLTPCVLPVIPIKIMGLSQMAGSRGRCLALGATMAAGIISFWLAIGIAVASVSGFLATNQLFQYPLFTIGVGAFIAIMAIGMCGLFTVRLPRFVYMIEPRHDSFHGSYVFGIMAAVLSTPCTAPFMGAAAAGAVTQRPDMALIVFLAIGAGMAMPYLVLAAFPKLVEKMPRTGPASELIKQVMGMLMLAAAAYFIGTGITGLFVVEGEPPSNAYWWVVGGLGVAAGAWLAWRTFRITPSLGRRVAFAGLGLAFILAGSHIAWHFTRPGPIEWVYYTPDRFEQALERGDVVMMEFTANWCLNCKALEEAVLYTDRVTEALRQPGVVAMKVDLTGNNESGNAKLASVNRITIPLLIVFSPDGSEVFKGDFYTVDQVLGAIEEAKAASAVAQR</sequence>
<feature type="transmembrane region" description="Helical" evidence="7">
    <location>
        <begin position="502"/>
        <end position="521"/>
    </location>
</feature>
<feature type="chain" id="PRO_5045296562" evidence="8">
    <location>
        <begin position="28"/>
        <end position="649"/>
    </location>
</feature>
<keyword evidence="4" id="KW-0201">Cytochrome c-type biogenesis</keyword>
<keyword evidence="8" id="KW-0732">Signal</keyword>
<name>A0ABV4U2H0_9BACT</name>
<feature type="transmembrane region" description="Helical" evidence="7">
    <location>
        <begin position="399"/>
        <end position="421"/>
    </location>
</feature>
<dbReference type="Pfam" id="PF13899">
    <property type="entry name" value="Thioredoxin_7"/>
    <property type="match status" value="1"/>
</dbReference>
<dbReference type="RefSeq" id="WP_425344710.1">
    <property type="nucleotide sequence ID" value="NZ_JBGUBD010000003.1"/>
</dbReference>
<feature type="transmembrane region" description="Helical" evidence="7">
    <location>
        <begin position="245"/>
        <end position="266"/>
    </location>
</feature>
<feature type="transmembrane region" description="Helical" evidence="7">
    <location>
        <begin position="323"/>
        <end position="347"/>
    </location>
</feature>
<keyword evidence="5 7" id="KW-1133">Transmembrane helix</keyword>
<keyword evidence="6 7" id="KW-0472">Membrane</keyword>
<evidence type="ECO:0000256" key="4">
    <source>
        <dbReference type="ARBA" id="ARBA00022748"/>
    </source>
</evidence>
<feature type="transmembrane region" description="Helical" evidence="7">
    <location>
        <begin position="441"/>
        <end position="466"/>
    </location>
</feature>
<feature type="transmembrane region" description="Helical" evidence="7">
    <location>
        <begin position="287"/>
        <end position="311"/>
    </location>
</feature>
<dbReference type="Pfam" id="PF02683">
    <property type="entry name" value="DsbD_TM"/>
    <property type="match status" value="1"/>
</dbReference>
<reference evidence="10 11" key="1">
    <citation type="submission" date="2024-08" db="EMBL/GenBank/DDBJ databases">
        <title>Whole-genome sequencing of halo(alkali)philic microorganisms from hypersaline lakes.</title>
        <authorList>
            <person name="Sorokin D.Y."/>
            <person name="Merkel A.Y."/>
            <person name="Messina E."/>
            <person name="Yakimov M."/>
        </authorList>
    </citation>
    <scope>NUCLEOTIDE SEQUENCE [LARGE SCALE GENOMIC DNA]</scope>
    <source>
        <strain evidence="10 11">AB-hyl4</strain>
    </source>
</reference>
<dbReference type="Gene3D" id="3.40.30.10">
    <property type="entry name" value="Glutaredoxin"/>
    <property type="match status" value="1"/>
</dbReference>
<evidence type="ECO:0000259" key="9">
    <source>
        <dbReference type="PROSITE" id="PS51352"/>
    </source>
</evidence>
<protein>
    <submittedName>
        <fullName evidence="10">Cytochrome c biogenesis protein CcdA</fullName>
    </submittedName>
</protein>
<keyword evidence="3 7" id="KW-0812">Transmembrane</keyword>